<dbReference type="InterPro" id="IPR023393">
    <property type="entry name" value="START-like_dom_sf"/>
</dbReference>
<comment type="caution">
    <text evidence="1">The sequence shown here is derived from an EMBL/GenBank/DDBJ whole genome shotgun (WGS) entry which is preliminary data.</text>
</comment>
<evidence type="ECO:0000313" key="1">
    <source>
        <dbReference type="EMBL" id="MDL5031308.1"/>
    </source>
</evidence>
<keyword evidence="2" id="KW-1185">Reference proteome</keyword>
<dbReference type="EMBL" id="JASVDS010000001">
    <property type="protein sequence ID" value="MDL5031308.1"/>
    <property type="molecule type" value="Genomic_DNA"/>
</dbReference>
<dbReference type="Proteomes" id="UP001238603">
    <property type="component" value="Unassembled WGS sequence"/>
</dbReference>
<dbReference type="Gene3D" id="3.30.530.20">
    <property type="match status" value="1"/>
</dbReference>
<dbReference type="RefSeq" id="WP_285981416.1">
    <property type="nucleotide sequence ID" value="NZ_JASVDS010000001.1"/>
</dbReference>
<dbReference type="CDD" id="cd07818">
    <property type="entry name" value="SRPBCC_1"/>
    <property type="match status" value="1"/>
</dbReference>
<proteinExistence type="predicted"/>
<evidence type="ECO:0000313" key="2">
    <source>
        <dbReference type="Proteomes" id="UP001238603"/>
    </source>
</evidence>
<dbReference type="SUPFAM" id="SSF55961">
    <property type="entry name" value="Bet v1-like"/>
    <property type="match status" value="1"/>
</dbReference>
<reference evidence="1 2" key="1">
    <citation type="submission" date="2023-06" db="EMBL/GenBank/DDBJ databases">
        <title>Pelomonas sp. APW6 16S ribosomal RNA gene genome sequencing and assembly.</title>
        <authorList>
            <person name="Woo H."/>
        </authorList>
    </citation>
    <scope>NUCLEOTIDE SEQUENCE [LARGE SCALE GENOMIC DNA]</scope>
    <source>
        <strain evidence="1 2">APW6</strain>
    </source>
</reference>
<sequence length="176" mass="19794">MIKTLGLLVLLLIVGVLVVAAFRPDSFRVERHQRIQAPPATVYGLIQDLHQFNRWNPWLRKEPTAKGEYSGPAAGVGARYAWEGKELGQGSMEITALKPAEEVRLRLDFIQPFEAHNQAIFQIRPQPDGSTELSWAMEGPSPYLSKLMGLVFNMDRMVGNDFEQGLKHLQQLAETP</sequence>
<organism evidence="1 2">
    <name type="scientific">Roseateles subflavus</name>
    <dbReference type="NCBI Taxonomy" id="3053353"/>
    <lineage>
        <taxon>Bacteria</taxon>
        <taxon>Pseudomonadati</taxon>
        <taxon>Pseudomonadota</taxon>
        <taxon>Betaproteobacteria</taxon>
        <taxon>Burkholderiales</taxon>
        <taxon>Sphaerotilaceae</taxon>
        <taxon>Roseateles</taxon>
    </lineage>
</organism>
<gene>
    <name evidence="1" type="ORF">QRD43_05245</name>
</gene>
<dbReference type="Pfam" id="PF10604">
    <property type="entry name" value="Polyketide_cyc2"/>
    <property type="match status" value="1"/>
</dbReference>
<name>A0ABT7LEM4_9BURK</name>
<protein>
    <submittedName>
        <fullName evidence="1">SRPBCC family protein</fullName>
    </submittedName>
</protein>
<dbReference type="InterPro" id="IPR019587">
    <property type="entry name" value="Polyketide_cyclase/dehydratase"/>
</dbReference>
<accession>A0ABT7LEM4</accession>